<evidence type="ECO:0000313" key="1">
    <source>
        <dbReference type="EMBL" id="AKP67470.1"/>
    </source>
</evidence>
<dbReference type="RefSeq" id="WP_048704807.1">
    <property type="nucleotide sequence ID" value="NZ_CP012034.1"/>
</dbReference>
<organism evidence="1 2">
    <name type="scientific">Companilactobacillus ginsenosidimutans</name>
    <dbReference type="NCBI Taxonomy" id="1007676"/>
    <lineage>
        <taxon>Bacteria</taxon>
        <taxon>Bacillati</taxon>
        <taxon>Bacillota</taxon>
        <taxon>Bacilli</taxon>
        <taxon>Lactobacillales</taxon>
        <taxon>Lactobacillaceae</taxon>
        <taxon>Companilactobacillus</taxon>
    </lineage>
</organism>
<reference evidence="2" key="1">
    <citation type="submission" date="2015-07" db="EMBL/GenBank/DDBJ databases">
        <title>Lactobacillus ginsenosidimutans/EMML 3141/ whole genome sequencing.</title>
        <authorList>
            <person name="Kim M.K."/>
            <person name="Im W.-T."/>
            <person name="Srinivasan S."/>
            <person name="Lee J.-J."/>
        </authorList>
    </citation>
    <scope>NUCLEOTIDE SEQUENCE [LARGE SCALE GENOMIC DNA]</scope>
    <source>
        <strain evidence="2">EMML 3041</strain>
    </source>
</reference>
<gene>
    <name evidence="1" type="ORF">ABM34_07965</name>
</gene>
<dbReference type="EMBL" id="CP012034">
    <property type="protein sequence ID" value="AKP67470.1"/>
    <property type="molecule type" value="Genomic_DNA"/>
</dbReference>
<dbReference type="AlphaFoldDB" id="A0A0H4R187"/>
<accession>A0A0H4R187</accession>
<dbReference type="Proteomes" id="UP000036106">
    <property type="component" value="Chromosome"/>
</dbReference>
<name>A0A0H4R187_9LACO</name>
<dbReference type="PATRIC" id="fig|1007676.4.peg.1605"/>
<dbReference type="KEGG" id="lgn:ABM34_07965"/>
<proteinExistence type="predicted"/>
<keyword evidence="2" id="KW-1185">Reference proteome</keyword>
<dbReference type="OrthoDB" id="2323851at2"/>
<sequence>MSRPNEFQTALSGFSKSEEFATLKGFPADFTNDTVNVFSQMMAEYGYKTLKSWNADVLSDILLALEETADKDDSDESNTILIFTYDVIRSFLQYAAANNYLGSTPQKLDEMLDDFEAESGLQGPPMPFDLDKSEPVEMQDFDDGLPQWLEYVYNDIDAYTQKWADEYVKSPNWKERQKGVTKDLVATSISILTDYAYGIYRKTPKTWTKTAIDGVLTTRFVSNANFSDEEYRLIGPALTGLLDFVADKGWLNKKRAENYTRWIDDAAVEMVELSKDPSNFGTSKLVANKMLEQGIDMTDQDAVDKFIDEINENGGIDSLKDDNFDPSELIDDEEDDDFDVNELIGNPELLANVAEMYDGDKKQKFLSNPRKDEWNSRKWDKNTAIDVHNQGVQFGLLLLLQADTYNWTNPDAVKVVADIVDVLYAQNIETPQQWSTATWKEFGTWVREEQPAGEMDLLNDLLTMLGNVGIFPAKKIKQLLSALNGNVVSLDKVRKSKGKIKHKKKR</sequence>
<evidence type="ECO:0000313" key="2">
    <source>
        <dbReference type="Proteomes" id="UP000036106"/>
    </source>
</evidence>
<protein>
    <submittedName>
        <fullName evidence="1">Uncharacterized protein</fullName>
    </submittedName>
</protein>